<evidence type="ECO:0000256" key="1">
    <source>
        <dbReference type="SAM" id="SignalP"/>
    </source>
</evidence>
<evidence type="ECO:0008006" key="4">
    <source>
        <dbReference type="Google" id="ProtNLM"/>
    </source>
</evidence>
<dbReference type="AlphaFoldDB" id="A0A285JL89"/>
<evidence type="ECO:0000313" key="3">
    <source>
        <dbReference type="Proteomes" id="UP000219353"/>
    </source>
</evidence>
<keyword evidence="3" id="KW-1185">Reference proteome</keyword>
<proteinExistence type="predicted"/>
<dbReference type="EMBL" id="OBEB01000010">
    <property type="protein sequence ID" value="SNY60106.1"/>
    <property type="molecule type" value="Genomic_DNA"/>
</dbReference>
<dbReference type="InterPro" id="IPR034242">
    <property type="entry name" value="MauL"/>
</dbReference>
<dbReference type="Proteomes" id="UP000219353">
    <property type="component" value="Unassembled WGS sequence"/>
</dbReference>
<feature type="chain" id="PRO_5012605854" description="Methylamine utilization protein" evidence="1">
    <location>
        <begin position="24"/>
        <end position="213"/>
    </location>
</feature>
<gene>
    <name evidence="2" type="ORF">SAMN06297280_0012</name>
</gene>
<dbReference type="OrthoDB" id="9772097at2"/>
<accession>A0A285JL89</accession>
<dbReference type="SUPFAM" id="SSF49503">
    <property type="entry name" value="Cupredoxins"/>
    <property type="match status" value="1"/>
</dbReference>
<reference evidence="3" key="1">
    <citation type="submission" date="2017-09" db="EMBL/GenBank/DDBJ databases">
        <authorList>
            <person name="Varghese N."/>
            <person name="Submissions S."/>
        </authorList>
    </citation>
    <scope>NUCLEOTIDE SEQUENCE [LARGE SCALE GENOMIC DNA]</scope>
    <source>
        <strain evidence="3">CGMCC 1.12461</strain>
    </source>
</reference>
<dbReference type="Gene3D" id="2.60.40.420">
    <property type="entry name" value="Cupredoxins - blue copper proteins"/>
    <property type="match status" value="1"/>
</dbReference>
<dbReference type="RefSeq" id="WP_097112913.1">
    <property type="nucleotide sequence ID" value="NZ_OBEB01000010.1"/>
</dbReference>
<feature type="signal peptide" evidence="1">
    <location>
        <begin position="1"/>
        <end position="23"/>
    </location>
</feature>
<evidence type="ECO:0000313" key="2">
    <source>
        <dbReference type="EMBL" id="SNY60106.1"/>
    </source>
</evidence>
<dbReference type="InterPro" id="IPR008972">
    <property type="entry name" value="Cupredoxin"/>
</dbReference>
<sequence length="213" mass="23278">MKLALIASGLVVALISYASQLSAASLTINLTNQQQQPLADAVVELRSLSNPELKQQRIQVAQQALTFVPFVSAIPAGSVVEFPNLDKTRHHVYSFSPAKQFEIQLYADKPEAPITFDTPGIVALGCNIHDYMQAYIYVSESNLVAVSDGAGQLNWPDIAPGGYQLYIWHPWQLADRQPTALDVVMPVQTAAYTLAVDLSQQKPQAPQRGFGSR</sequence>
<protein>
    <recommendedName>
        <fullName evidence="4">Methylamine utilization protein</fullName>
    </recommendedName>
</protein>
<keyword evidence="1" id="KW-0732">Signal</keyword>
<name>A0A285JL89_9GAMM</name>
<organism evidence="2 3">
    <name type="scientific">Arsukibacterium tuosuense</name>
    <dbReference type="NCBI Taxonomy" id="1323745"/>
    <lineage>
        <taxon>Bacteria</taxon>
        <taxon>Pseudomonadati</taxon>
        <taxon>Pseudomonadota</taxon>
        <taxon>Gammaproteobacteria</taxon>
        <taxon>Chromatiales</taxon>
        <taxon>Chromatiaceae</taxon>
        <taxon>Arsukibacterium</taxon>
    </lineage>
</organism>
<dbReference type="CDD" id="cd04221">
    <property type="entry name" value="MauL"/>
    <property type="match status" value="1"/>
</dbReference>